<dbReference type="InterPro" id="IPR045179">
    <property type="entry name" value="YgfZ/GcvT"/>
</dbReference>
<dbReference type="Pfam" id="PF25455">
    <property type="entry name" value="Beta-barrel_CAF17_C"/>
    <property type="match status" value="1"/>
</dbReference>
<evidence type="ECO:0000256" key="1">
    <source>
        <dbReference type="ARBA" id="ARBA00022946"/>
    </source>
</evidence>
<dbReference type="InterPro" id="IPR027266">
    <property type="entry name" value="TrmE/GcvT-like"/>
</dbReference>
<evidence type="ECO:0000259" key="2">
    <source>
        <dbReference type="Pfam" id="PF25455"/>
    </source>
</evidence>
<dbReference type="Gene3D" id="3.30.1360.120">
    <property type="entry name" value="Probable tRNA modification gtpase trme, domain 1"/>
    <property type="match status" value="2"/>
</dbReference>
<reference evidence="4" key="1">
    <citation type="journal article" date="2019" name="Int. J. Syst. Evol. Microbiol.">
        <title>The Global Catalogue of Microorganisms (GCM) 10K type strain sequencing project: providing services to taxonomists for standard genome sequencing and annotation.</title>
        <authorList>
            <consortium name="The Broad Institute Genomics Platform"/>
            <consortium name="The Broad Institute Genome Sequencing Center for Infectious Disease"/>
            <person name="Wu L."/>
            <person name="Ma J."/>
        </authorList>
    </citation>
    <scope>NUCLEOTIDE SEQUENCE [LARGE SCALE GENOMIC DNA]</scope>
    <source>
        <strain evidence="4">JCM 18015</strain>
    </source>
</reference>
<keyword evidence="4" id="KW-1185">Reference proteome</keyword>
<name>A0ABP9L7Q5_9RHOB</name>
<dbReference type="NCBIfam" id="TIGR03317">
    <property type="entry name" value="ygfZ_signature"/>
    <property type="match status" value="1"/>
</dbReference>
<accession>A0ABP9L7Q5</accession>
<dbReference type="InterPro" id="IPR057460">
    <property type="entry name" value="CAF17_C"/>
</dbReference>
<dbReference type="InterPro" id="IPR017703">
    <property type="entry name" value="YgfZ/GCV_T_CS"/>
</dbReference>
<comment type="caution">
    <text evidence="3">The sequence shown here is derived from an EMBL/GenBank/DDBJ whole genome shotgun (WGS) entry which is preliminary data.</text>
</comment>
<dbReference type="Proteomes" id="UP001499910">
    <property type="component" value="Unassembled WGS sequence"/>
</dbReference>
<keyword evidence="1" id="KW-0809">Transit peptide</keyword>
<feature type="domain" description="CAF17 C-terminal" evidence="2">
    <location>
        <begin position="190"/>
        <end position="249"/>
    </location>
</feature>
<dbReference type="RefSeq" id="WP_259550347.1">
    <property type="nucleotide sequence ID" value="NZ_BAABHW010000002.1"/>
</dbReference>
<protein>
    <submittedName>
        <fullName evidence="3">Folate-binding protein YgfZ</fullName>
    </submittedName>
</protein>
<evidence type="ECO:0000313" key="3">
    <source>
        <dbReference type="EMBL" id="GAA5072845.1"/>
    </source>
</evidence>
<gene>
    <name evidence="3" type="ORF">GCM10023209_18030</name>
</gene>
<sequence length="255" mass="27600">MIGEQAENRVVLRLTGSEREHFLHGLVTRDVGKPGDGLTYAALLTPQGKYLADFFLLNRGDDLLLDVDAGIAQALTQRLMMYKLRADVEIEESGLPVARGLGEPPEGAWRDPRHPSLGWRAYGVEAAAPSIDWDAIRVAACIPATGIELVPDDSYILEAGFDRLSGVDHRKGCYVGQEVTARMKHKTELRKGLVTVSVDGSAPVGTPITDADGRAVGTLYTQAKGQGIAYLRYDRAGGEMWAGTAKLTWNGEKPV</sequence>
<proteinExistence type="predicted"/>
<dbReference type="EMBL" id="BAABHW010000002">
    <property type="protein sequence ID" value="GAA5072845.1"/>
    <property type="molecule type" value="Genomic_DNA"/>
</dbReference>
<organism evidence="3 4">
    <name type="scientific">[Roseibacterium] beibuensis</name>
    <dbReference type="NCBI Taxonomy" id="1193142"/>
    <lineage>
        <taxon>Bacteria</taxon>
        <taxon>Pseudomonadati</taxon>
        <taxon>Pseudomonadota</taxon>
        <taxon>Alphaproteobacteria</taxon>
        <taxon>Rhodobacterales</taxon>
        <taxon>Roseobacteraceae</taxon>
        <taxon>Roseicyclus</taxon>
    </lineage>
</organism>
<dbReference type="SUPFAM" id="SSF103025">
    <property type="entry name" value="Folate-binding domain"/>
    <property type="match status" value="1"/>
</dbReference>
<dbReference type="PANTHER" id="PTHR22602:SF0">
    <property type="entry name" value="TRANSFERASE CAF17, MITOCHONDRIAL-RELATED"/>
    <property type="match status" value="1"/>
</dbReference>
<dbReference type="PANTHER" id="PTHR22602">
    <property type="entry name" value="TRANSFERASE CAF17, MITOCHONDRIAL-RELATED"/>
    <property type="match status" value="1"/>
</dbReference>
<evidence type="ECO:0000313" key="4">
    <source>
        <dbReference type="Proteomes" id="UP001499910"/>
    </source>
</evidence>